<evidence type="ECO:0000313" key="4">
    <source>
        <dbReference type="Proteomes" id="UP000239867"/>
    </source>
</evidence>
<dbReference type="CDD" id="cd07012">
    <property type="entry name" value="PBP2_Bug_TTT"/>
    <property type="match status" value="1"/>
</dbReference>
<comment type="similarity">
    <text evidence="1">Belongs to the UPF0065 (bug) family.</text>
</comment>
<keyword evidence="4" id="KW-1185">Reference proteome</keyword>
<dbReference type="SUPFAM" id="SSF53850">
    <property type="entry name" value="Periplasmic binding protein-like II"/>
    <property type="match status" value="1"/>
</dbReference>
<dbReference type="PIRSF" id="PIRSF017082">
    <property type="entry name" value="YflP"/>
    <property type="match status" value="1"/>
</dbReference>
<feature type="signal peptide" evidence="2">
    <location>
        <begin position="1"/>
        <end position="26"/>
    </location>
</feature>
<keyword evidence="2" id="KW-0732">Signal</keyword>
<evidence type="ECO:0000256" key="2">
    <source>
        <dbReference type="SAM" id="SignalP"/>
    </source>
</evidence>
<dbReference type="Pfam" id="PF03401">
    <property type="entry name" value="TctC"/>
    <property type="match status" value="1"/>
</dbReference>
<proteinExistence type="inferred from homology"/>
<dbReference type="AlphaFoldDB" id="A0A2L1GMW8"/>
<dbReference type="PANTHER" id="PTHR42928">
    <property type="entry name" value="TRICARBOXYLATE-BINDING PROTEIN"/>
    <property type="match status" value="1"/>
</dbReference>
<accession>A0A2L1GMW8</accession>
<dbReference type="OrthoDB" id="8677378at2"/>
<evidence type="ECO:0000256" key="1">
    <source>
        <dbReference type="ARBA" id="ARBA00006987"/>
    </source>
</evidence>
<organism evidence="3 4">
    <name type="scientific">Desulfobulbus oralis</name>
    <dbReference type="NCBI Taxonomy" id="1986146"/>
    <lineage>
        <taxon>Bacteria</taxon>
        <taxon>Pseudomonadati</taxon>
        <taxon>Thermodesulfobacteriota</taxon>
        <taxon>Desulfobulbia</taxon>
        <taxon>Desulfobulbales</taxon>
        <taxon>Desulfobulbaceae</taxon>
        <taxon>Desulfobulbus</taxon>
    </lineage>
</organism>
<name>A0A2L1GMW8_9BACT</name>
<dbReference type="PANTHER" id="PTHR42928:SF5">
    <property type="entry name" value="BLR1237 PROTEIN"/>
    <property type="match status" value="1"/>
</dbReference>
<dbReference type="InterPro" id="IPR042100">
    <property type="entry name" value="Bug_dom1"/>
</dbReference>
<reference evidence="3 4" key="1">
    <citation type="journal article" date="2018" name="MBio">
        <title>Insights into the evolution of host association through the isolation and characterization of a novel human periodontal pathobiont, Desulfobulbus oralis.</title>
        <authorList>
            <person name="Cross K.L."/>
            <person name="Chirania P."/>
            <person name="Xiong W."/>
            <person name="Beall C.J."/>
            <person name="Elkins J.G."/>
            <person name="Giannone R.J."/>
            <person name="Griffen A.L."/>
            <person name="Guss A.M."/>
            <person name="Hettich R.L."/>
            <person name="Joshi S.S."/>
            <person name="Mokrzan E.M."/>
            <person name="Martin R.K."/>
            <person name="Zhulin I.B."/>
            <person name="Leys E.J."/>
            <person name="Podar M."/>
        </authorList>
    </citation>
    <scope>NUCLEOTIDE SEQUENCE [LARGE SCALE GENOMIC DNA]</scope>
    <source>
        <strain evidence="3 4">ORNL</strain>
    </source>
</reference>
<protein>
    <recommendedName>
        <fullName evidence="5">Tripartite tricarboxylate transporter substrate binding protein</fullName>
    </recommendedName>
</protein>
<sequence length="320" mass="35990">MKMTKTWCLFPVVLMLILVAPLLASAAYPEKPINMIIAFTAGGSSDVQARIMQKYWNKYVNQPWVFVYKPGAGGIIGFTEIAKAKADGYTIGGLNVPHMVLQNLAQRAAFDIDSYEYLAQVVNDPQCVVVLRKSRFKSLAEILDHAKAHPGKLKVGLVGPLSGHHMMFLEFKRLFPEARFSPVFYKGAADQNAALLGGEVDLMFGNINDVMRSIDEFNVLNVASEERNAFLPEVPTLKEQHVDFVSDIRRVFAVPKNVPADRLAFLREVFRKICADPEYLADMKKAGQPEEYLDSEATHAYILKQEARIRRLLEEENLLQ</sequence>
<dbReference type="KEGG" id="deo:CAY53_05345"/>
<gene>
    <name evidence="3" type="ORF">CAY53_05345</name>
</gene>
<dbReference type="Gene3D" id="3.40.190.10">
    <property type="entry name" value="Periplasmic binding protein-like II"/>
    <property type="match status" value="1"/>
</dbReference>
<dbReference type="Proteomes" id="UP000239867">
    <property type="component" value="Chromosome"/>
</dbReference>
<feature type="chain" id="PRO_5014669268" description="Tripartite tricarboxylate transporter substrate binding protein" evidence="2">
    <location>
        <begin position="27"/>
        <end position="320"/>
    </location>
</feature>
<dbReference type="Gene3D" id="3.40.190.150">
    <property type="entry name" value="Bordetella uptake gene, domain 1"/>
    <property type="match status" value="1"/>
</dbReference>
<evidence type="ECO:0000313" key="3">
    <source>
        <dbReference type="EMBL" id="AVD70976.1"/>
    </source>
</evidence>
<dbReference type="RefSeq" id="WP_104936254.1">
    <property type="nucleotide sequence ID" value="NZ_CP021255.1"/>
</dbReference>
<dbReference type="InterPro" id="IPR005064">
    <property type="entry name" value="BUG"/>
</dbReference>
<evidence type="ECO:0008006" key="5">
    <source>
        <dbReference type="Google" id="ProtNLM"/>
    </source>
</evidence>
<dbReference type="EMBL" id="CP021255">
    <property type="protein sequence ID" value="AVD70976.1"/>
    <property type="molecule type" value="Genomic_DNA"/>
</dbReference>